<proteinExistence type="predicted"/>
<dbReference type="PANTHER" id="PTHR32196">
    <property type="entry name" value="ABC TRANSPORTER PERMEASE PROTEIN YPHD-RELATED-RELATED"/>
    <property type="match status" value="1"/>
</dbReference>
<protein>
    <submittedName>
        <fullName evidence="7">ABC transporter permease</fullName>
    </submittedName>
</protein>
<keyword evidence="3 6" id="KW-0812">Transmembrane</keyword>
<evidence type="ECO:0000256" key="3">
    <source>
        <dbReference type="ARBA" id="ARBA00022692"/>
    </source>
</evidence>
<dbReference type="AlphaFoldDB" id="A0A934S1M5"/>
<comment type="caution">
    <text evidence="7">The sequence shown here is derived from an EMBL/GenBank/DDBJ whole genome shotgun (WGS) entry which is preliminary data.</text>
</comment>
<keyword evidence="4 6" id="KW-1133">Transmembrane helix</keyword>
<dbReference type="PANTHER" id="PTHR32196:SF19">
    <property type="entry name" value="GALACTOFURANOSE TRANSPORTER PERMEASE PROTEIN YTFT"/>
    <property type="match status" value="1"/>
</dbReference>
<sequence>MKQSLKSSSSLIWPLAGLGLLLLFNAVFNPSFFSISIVDGNLYGNLIDIFRNGSITMILALGMCLVIATGGVDLSVGTIMAITGAVVAIIYQSDPDTSLFVALLVALGVAGVAGALNGALVAYARIQPIIATLILMVTGRGIASFITGEKQIAVENDAFGYLGTGHLIALPFSMVLVFLLYGLMVLGVRKTPVALFIEATGDNEDAAHFSGVNSKMIKLLVYLVCGLFAGLAGLVETSNIANSDPSQLGIYRELDAIFAVVVGGTALSGGRFSLIGAIIGALLLQTLTTTLYSYGVDSALSPIPKAVLIVTVCLLRSDRFRKQFTSLYARKNVA</sequence>
<dbReference type="RefSeq" id="WP_200357170.1">
    <property type="nucleotide sequence ID" value="NZ_JAENIL010000038.1"/>
</dbReference>
<dbReference type="Proteomes" id="UP000617628">
    <property type="component" value="Unassembled WGS sequence"/>
</dbReference>
<feature type="transmembrane region" description="Helical" evidence="6">
    <location>
        <begin position="129"/>
        <end position="147"/>
    </location>
</feature>
<evidence type="ECO:0000256" key="4">
    <source>
        <dbReference type="ARBA" id="ARBA00022989"/>
    </source>
</evidence>
<evidence type="ECO:0000256" key="2">
    <source>
        <dbReference type="ARBA" id="ARBA00022475"/>
    </source>
</evidence>
<evidence type="ECO:0000313" key="7">
    <source>
        <dbReference type="EMBL" id="MBK1878956.1"/>
    </source>
</evidence>
<dbReference type="GO" id="GO:0005886">
    <property type="term" value="C:plasma membrane"/>
    <property type="evidence" value="ECO:0007669"/>
    <property type="project" value="UniProtKB-SubCell"/>
</dbReference>
<evidence type="ECO:0000313" key="8">
    <source>
        <dbReference type="Proteomes" id="UP000617628"/>
    </source>
</evidence>
<evidence type="ECO:0000256" key="1">
    <source>
        <dbReference type="ARBA" id="ARBA00004651"/>
    </source>
</evidence>
<reference evidence="7" key="1">
    <citation type="submission" date="2021-01" db="EMBL/GenBank/DDBJ databases">
        <title>Modified the classification status of verrucomicrobia.</title>
        <authorList>
            <person name="Feng X."/>
        </authorList>
    </citation>
    <scope>NUCLEOTIDE SEQUENCE</scope>
    <source>
        <strain evidence="7">KCTC 13126</strain>
    </source>
</reference>
<feature type="transmembrane region" description="Helical" evidence="6">
    <location>
        <begin position="256"/>
        <end position="284"/>
    </location>
</feature>
<evidence type="ECO:0000256" key="6">
    <source>
        <dbReference type="SAM" id="Phobius"/>
    </source>
</evidence>
<dbReference type="CDD" id="cd06579">
    <property type="entry name" value="TM_PBP1_transp_AraH_like"/>
    <property type="match status" value="1"/>
</dbReference>
<feature type="transmembrane region" description="Helical" evidence="6">
    <location>
        <begin position="74"/>
        <end position="93"/>
    </location>
</feature>
<name>A0A934S1M5_9BACT</name>
<dbReference type="EMBL" id="JAENIL010000038">
    <property type="protein sequence ID" value="MBK1878956.1"/>
    <property type="molecule type" value="Genomic_DNA"/>
</dbReference>
<keyword evidence="2" id="KW-1003">Cell membrane</keyword>
<feature type="transmembrane region" description="Helical" evidence="6">
    <location>
        <begin position="12"/>
        <end position="37"/>
    </location>
</feature>
<keyword evidence="8" id="KW-1185">Reference proteome</keyword>
<feature type="transmembrane region" description="Helical" evidence="6">
    <location>
        <begin position="99"/>
        <end position="122"/>
    </location>
</feature>
<gene>
    <name evidence="7" type="ORF">JIN87_18880</name>
</gene>
<accession>A0A934S1M5</accession>
<organism evidence="7 8">
    <name type="scientific">Pelagicoccus mobilis</name>
    <dbReference type="NCBI Taxonomy" id="415221"/>
    <lineage>
        <taxon>Bacteria</taxon>
        <taxon>Pseudomonadati</taxon>
        <taxon>Verrucomicrobiota</taxon>
        <taxon>Opitutia</taxon>
        <taxon>Puniceicoccales</taxon>
        <taxon>Pelagicoccaceae</taxon>
        <taxon>Pelagicoccus</taxon>
    </lineage>
</organism>
<dbReference type="Pfam" id="PF02653">
    <property type="entry name" value="BPD_transp_2"/>
    <property type="match status" value="1"/>
</dbReference>
<keyword evidence="5 6" id="KW-0472">Membrane</keyword>
<evidence type="ECO:0000256" key="5">
    <source>
        <dbReference type="ARBA" id="ARBA00023136"/>
    </source>
</evidence>
<comment type="subcellular location">
    <subcellularLocation>
        <location evidence="1">Cell membrane</location>
        <topology evidence="1">Multi-pass membrane protein</topology>
    </subcellularLocation>
</comment>
<dbReference type="InterPro" id="IPR001851">
    <property type="entry name" value="ABC_transp_permease"/>
</dbReference>
<dbReference type="GO" id="GO:0022857">
    <property type="term" value="F:transmembrane transporter activity"/>
    <property type="evidence" value="ECO:0007669"/>
    <property type="project" value="InterPro"/>
</dbReference>
<feature type="transmembrane region" description="Helical" evidence="6">
    <location>
        <begin position="219"/>
        <end position="236"/>
    </location>
</feature>
<feature type="transmembrane region" description="Helical" evidence="6">
    <location>
        <begin position="167"/>
        <end position="188"/>
    </location>
</feature>